<evidence type="ECO:0000256" key="1">
    <source>
        <dbReference type="SAM" id="MobiDB-lite"/>
    </source>
</evidence>
<sequence>MVPMVTSAETNCREQQPRAAQDRHQRFIDSKRLVLLSSLDGKLPANADRPSVLDFIERVLTEWEEQFRHDEIAGPDPRERTFWYALYQLEELVEAPGSDIDPDEPFLMKNLVEVRKLLRNQQPLPLQRFMATRPDGR</sequence>
<keyword evidence="3" id="KW-1185">Reference proteome</keyword>
<feature type="region of interest" description="Disordered" evidence="1">
    <location>
        <begin position="1"/>
        <end position="23"/>
    </location>
</feature>
<evidence type="ECO:0000313" key="3">
    <source>
        <dbReference type="Proteomes" id="UP000092695"/>
    </source>
</evidence>
<reference evidence="2 3" key="1">
    <citation type="submission" date="2016-06" db="EMBL/GenBank/DDBJ databases">
        <title>Complete genome sequence of a deep-branching marine Gamma Proteobacterium Woeseia oceani type strain XK5.</title>
        <authorList>
            <person name="Mu D."/>
            <person name="Du Z."/>
        </authorList>
    </citation>
    <scope>NUCLEOTIDE SEQUENCE [LARGE SCALE GENOMIC DNA]</scope>
    <source>
        <strain evidence="2 3">XK5</strain>
    </source>
</reference>
<proteinExistence type="predicted"/>
<protein>
    <submittedName>
        <fullName evidence="2">Uncharacterized protein</fullName>
    </submittedName>
</protein>
<name>A0A193LHF8_9GAMM</name>
<dbReference type="AlphaFoldDB" id="A0A193LHF8"/>
<accession>A0A193LHF8</accession>
<gene>
    <name evidence="2" type="ORF">BA177_12400</name>
</gene>
<evidence type="ECO:0000313" key="2">
    <source>
        <dbReference type="EMBL" id="ANO51896.1"/>
    </source>
</evidence>
<dbReference type="Proteomes" id="UP000092695">
    <property type="component" value="Chromosome"/>
</dbReference>
<dbReference type="KEGG" id="woc:BA177_12400"/>
<dbReference type="EMBL" id="CP016268">
    <property type="protein sequence ID" value="ANO51896.1"/>
    <property type="molecule type" value="Genomic_DNA"/>
</dbReference>
<feature type="compositionally biased region" description="Basic and acidic residues" evidence="1">
    <location>
        <begin position="11"/>
        <end position="23"/>
    </location>
</feature>
<organism evidence="2 3">
    <name type="scientific">Woeseia oceani</name>
    <dbReference type="NCBI Taxonomy" id="1548547"/>
    <lineage>
        <taxon>Bacteria</taxon>
        <taxon>Pseudomonadati</taxon>
        <taxon>Pseudomonadota</taxon>
        <taxon>Gammaproteobacteria</taxon>
        <taxon>Woeseiales</taxon>
        <taxon>Woeseiaceae</taxon>
        <taxon>Woeseia</taxon>
    </lineage>
</organism>